<dbReference type="Pfam" id="PF06985">
    <property type="entry name" value="HET"/>
    <property type="match status" value="1"/>
</dbReference>
<name>A0A3M2SP83_9HYPO</name>
<dbReference type="AlphaFoldDB" id="A0A3M2SP83"/>
<evidence type="ECO:0000313" key="3">
    <source>
        <dbReference type="Proteomes" id="UP000277212"/>
    </source>
</evidence>
<dbReference type="EMBL" id="NKUJ01000009">
    <property type="protein sequence ID" value="RMJ19368.1"/>
    <property type="molecule type" value="Genomic_DNA"/>
</dbReference>
<keyword evidence="3" id="KW-1185">Reference proteome</keyword>
<dbReference type="PANTHER" id="PTHR33112">
    <property type="entry name" value="DOMAIN PROTEIN, PUTATIVE-RELATED"/>
    <property type="match status" value="1"/>
</dbReference>
<proteinExistence type="predicted"/>
<dbReference type="PANTHER" id="PTHR33112:SF10">
    <property type="entry name" value="TOL"/>
    <property type="match status" value="1"/>
</dbReference>
<dbReference type="OrthoDB" id="5347061at2759"/>
<comment type="caution">
    <text evidence="2">The sequence shown here is derived from an EMBL/GenBank/DDBJ whole genome shotgun (WGS) entry which is preliminary data.</text>
</comment>
<dbReference type="STRING" id="2010991.A0A3M2SP83"/>
<dbReference type="InterPro" id="IPR010730">
    <property type="entry name" value="HET"/>
</dbReference>
<protein>
    <recommendedName>
        <fullName evidence="1">Heterokaryon incompatibility domain-containing protein</fullName>
    </recommendedName>
</protein>
<sequence>MMDKLCQYCSGLVPLKPSPEASDVDHSRTVDHQPNVEALLQSAKDCSLCKVIQEFWSLHALLKRFPDIKEESFGSLKLSFDLDEPRFFGSGASWGLLTGSIHAPWHAYIMNFKLTITTCLLNSKASQSSLWSGNDSSMEEKCAIIKSWFTECASNHPECTPPTHQYPRRLVEMGTDGTNLRLVDTTKHGIGDKARYATLSYCWGPIRPLTTTKDNVELFSNRIPVESLPRTFHESIAITQQLGIRYIWIDSLCIIQDDLDDWRREAARMKDIYAGSSITISASDARDSTQGCFVDPENFDSRGTHIVQLSIVTPNDDLPLLVQVHEGDVRNRAETSVLSTRGWSLQEKLLSHRVVHCMRPEIHWKCHRNYNIESGLCFSGREVVRFLPNSIPAEATTRELHKMWCHWMEDYSQRDFTVSKDRINALAGIVQFYGQRTGHKHVLACWEETMMTELLWTRTGELIDPSLALSGIPSWSWLSRTGDVYFDFWHRVMGTKDLNKVDDHTNLVEASVTWTGEPMVSDIEATSLIVEGPIRQFRLRVDPKGRDYSQPWMNVNDEEPDFSNGPIPWRCAGKFDLETEREDDLFTCLLVRSVTSSVKDILYTLQETFLLLLPEESSQGETYRRVGIAMFRGNQTEFGSAERKRIRLI</sequence>
<feature type="domain" description="Heterokaryon incompatibility" evidence="1">
    <location>
        <begin position="196"/>
        <end position="347"/>
    </location>
</feature>
<dbReference type="Proteomes" id="UP000277212">
    <property type="component" value="Unassembled WGS sequence"/>
</dbReference>
<gene>
    <name evidence="2" type="ORF">CDV36_000947</name>
</gene>
<evidence type="ECO:0000259" key="1">
    <source>
        <dbReference type="Pfam" id="PF06985"/>
    </source>
</evidence>
<accession>A0A3M2SP83</accession>
<evidence type="ECO:0000313" key="2">
    <source>
        <dbReference type="EMBL" id="RMJ19368.1"/>
    </source>
</evidence>
<organism evidence="2 3">
    <name type="scientific">Fusarium kuroshium</name>
    <dbReference type="NCBI Taxonomy" id="2010991"/>
    <lineage>
        <taxon>Eukaryota</taxon>
        <taxon>Fungi</taxon>
        <taxon>Dikarya</taxon>
        <taxon>Ascomycota</taxon>
        <taxon>Pezizomycotina</taxon>
        <taxon>Sordariomycetes</taxon>
        <taxon>Hypocreomycetidae</taxon>
        <taxon>Hypocreales</taxon>
        <taxon>Nectriaceae</taxon>
        <taxon>Fusarium</taxon>
        <taxon>Fusarium solani species complex</taxon>
    </lineage>
</organism>
<reference evidence="2 3" key="1">
    <citation type="submission" date="2017-06" db="EMBL/GenBank/DDBJ databases">
        <title>Comparative genomic analysis of Ambrosia Fusariam Clade fungi.</title>
        <authorList>
            <person name="Stajich J.E."/>
            <person name="Carrillo J."/>
            <person name="Kijimoto T."/>
            <person name="Eskalen A."/>
            <person name="O'Donnell K."/>
            <person name="Kasson M."/>
        </authorList>
    </citation>
    <scope>NUCLEOTIDE SEQUENCE [LARGE SCALE GENOMIC DNA]</scope>
    <source>
        <strain evidence="2">UCR3666</strain>
    </source>
</reference>